<geneLocation type="nucleomorph" evidence="2"/>
<dbReference type="PANTHER" id="PTHR13120">
    <property type="entry name" value="PHD FINGER-LIKE DOMAIN-CONTAINING PROTEIN 5A"/>
    <property type="match status" value="1"/>
</dbReference>
<comment type="similarity">
    <text evidence="1">Belongs to the PHF5 family.</text>
</comment>
<dbReference type="PIRSF" id="PIRSF016468">
    <property type="entry name" value="PHF5"/>
    <property type="match status" value="1"/>
</dbReference>
<sequence>MAMVKHHSDLILCLKLQGSGIGKLCDQCNAIKLGEGKCPICDSYVRPTCLVRICNDCNYGSYKEKCIICGKLGVSDAYYCRECVILEKNVILNLKQDGCPRILNVGSSRADLFYDKKKYSVKDLKNNNH</sequence>
<proteinExistence type="inferred from homology"/>
<gene>
    <name evidence="2" type="primary">phf5</name>
</gene>
<keyword evidence="2" id="KW-0542">Nucleomorph</keyword>
<dbReference type="AlphaFoldDB" id="A0A0H5BLD7"/>
<dbReference type="EMBL" id="AB996602">
    <property type="protein sequence ID" value="BAS01737.1"/>
    <property type="molecule type" value="Genomic_DNA"/>
</dbReference>
<protein>
    <submittedName>
        <fullName evidence="2">PHD zinc finger protein</fullName>
    </submittedName>
</protein>
<name>A0A0H5BLD7_9EUKA</name>
<organism evidence="2">
    <name type="scientific">Amorphochlora amoebiformis</name>
    <dbReference type="NCBI Taxonomy" id="1561963"/>
    <lineage>
        <taxon>Eukaryota</taxon>
        <taxon>Sar</taxon>
        <taxon>Rhizaria</taxon>
        <taxon>Cercozoa</taxon>
        <taxon>Chlorarachniophyceae</taxon>
        <taxon>Amorphochlora</taxon>
    </lineage>
</organism>
<dbReference type="Pfam" id="PF03660">
    <property type="entry name" value="PHF5"/>
    <property type="match status" value="1"/>
</dbReference>
<accession>A0A0H5BLD7</accession>
<evidence type="ECO:0000256" key="1">
    <source>
        <dbReference type="ARBA" id="ARBA00008626"/>
    </source>
</evidence>
<dbReference type="InterPro" id="IPR005345">
    <property type="entry name" value="PHF5"/>
</dbReference>
<dbReference type="GO" id="GO:0000398">
    <property type="term" value="P:mRNA splicing, via spliceosome"/>
    <property type="evidence" value="ECO:0007669"/>
    <property type="project" value="InterPro"/>
</dbReference>
<evidence type="ECO:0000313" key="2">
    <source>
        <dbReference type="EMBL" id="BAS01737.1"/>
    </source>
</evidence>
<reference evidence="2" key="1">
    <citation type="journal article" date="2015" name="Genome Biol. Evol.">
        <title>Nucleomorph Genome Sequences of Two Chlorarachniophytes, Amorphochlora amoebiformis and Lotharella vacuolata.</title>
        <authorList>
            <person name="Suzuki S."/>
            <person name="Shirato S."/>
            <person name="Hirakawa Y."/>
            <person name="Ishida K."/>
        </authorList>
    </citation>
    <scope>NUCLEOTIDE SEQUENCE</scope>
    <source>
        <strain evidence="2">CCMP2058</strain>
    </source>
</reference>